<dbReference type="InterPro" id="IPR017853">
    <property type="entry name" value="GH"/>
</dbReference>
<feature type="domain" description="Glycoside hydrolase family 42 N-terminal" evidence="3">
    <location>
        <begin position="528"/>
        <end position="618"/>
    </location>
</feature>
<dbReference type="EMBL" id="JBHHMI010000010">
    <property type="protein sequence ID" value="MFB5267789.1"/>
    <property type="molecule type" value="Genomic_DNA"/>
</dbReference>
<dbReference type="EC" id="3.2.1.23" evidence="4"/>
<evidence type="ECO:0000256" key="1">
    <source>
        <dbReference type="ARBA" id="ARBA00022801"/>
    </source>
</evidence>
<dbReference type="CDD" id="cd03143">
    <property type="entry name" value="A4_beta-galactosidase_middle_domain"/>
    <property type="match status" value="1"/>
</dbReference>
<dbReference type="Pfam" id="PF02449">
    <property type="entry name" value="Glyco_hydro_42"/>
    <property type="match status" value="1"/>
</dbReference>
<dbReference type="InterPro" id="IPR013529">
    <property type="entry name" value="Glyco_hydro_42_N"/>
</dbReference>
<dbReference type="SUPFAM" id="SSF51445">
    <property type="entry name" value="(Trans)glycosidases"/>
    <property type="match status" value="1"/>
</dbReference>
<protein>
    <submittedName>
        <fullName evidence="4">Beta-galactosidase</fullName>
        <ecNumber evidence="4">3.2.1.23</ecNumber>
    </submittedName>
</protein>
<gene>
    <name evidence="4" type="ORF">ACE41H_13495</name>
</gene>
<evidence type="ECO:0000313" key="5">
    <source>
        <dbReference type="Proteomes" id="UP001580346"/>
    </source>
</evidence>
<evidence type="ECO:0000313" key="4">
    <source>
        <dbReference type="EMBL" id="MFB5267789.1"/>
    </source>
</evidence>
<organism evidence="4 5">
    <name type="scientific">Paenibacillus enshidis</name>
    <dbReference type="NCBI Taxonomy" id="1458439"/>
    <lineage>
        <taxon>Bacteria</taxon>
        <taxon>Bacillati</taxon>
        <taxon>Bacillota</taxon>
        <taxon>Bacilli</taxon>
        <taxon>Bacillales</taxon>
        <taxon>Paenibacillaceae</taxon>
        <taxon>Paenibacillus</taxon>
    </lineage>
</organism>
<reference evidence="4 5" key="1">
    <citation type="submission" date="2024-09" db="EMBL/GenBank/DDBJ databases">
        <title>Paenibacillus zeirhizospherea sp. nov., isolated from surface of the maize (Zea mays) roots in a horticulture field, Hungary.</title>
        <authorList>
            <person name="Marton D."/>
            <person name="Farkas M."/>
            <person name="Bedics A."/>
            <person name="Toth E."/>
            <person name="Tancsics A."/>
            <person name="Boka K."/>
            <person name="Maroti G."/>
            <person name="Kriszt B."/>
            <person name="Cserhati M."/>
        </authorList>
    </citation>
    <scope>NUCLEOTIDE SEQUENCE [LARGE SCALE GENOMIC DNA]</scope>
    <source>
        <strain evidence="4 5">KCTC 33519</strain>
    </source>
</reference>
<dbReference type="Proteomes" id="UP001580346">
    <property type="component" value="Unassembled WGS sequence"/>
</dbReference>
<dbReference type="GO" id="GO:0004565">
    <property type="term" value="F:beta-galactosidase activity"/>
    <property type="evidence" value="ECO:0007669"/>
    <property type="project" value="UniProtKB-EC"/>
</dbReference>
<comment type="caution">
    <text evidence="4">The sequence shown here is derived from an EMBL/GenBank/DDBJ whole genome shotgun (WGS) entry which is preliminary data.</text>
</comment>
<evidence type="ECO:0000256" key="2">
    <source>
        <dbReference type="ARBA" id="ARBA00023295"/>
    </source>
</evidence>
<keyword evidence="5" id="KW-1185">Reference proteome</keyword>
<sequence>MTENTIVFYDPSFPYEGSRPEGEQLEQLRRTYTVVDAEGLSTALQSGLADCLIHLHGAYFPKQAWPEILSFLLKGGGLIHMGGAPFKQPVSLEEGAWSSKGEQTAYHQELGIHEALVVDGSRAAFLRHNPDLPLLESREHLFSVEPTFGLILHVTHERDQLQQATGSSGPMNACISPLLSGVSEEDREVSAPVVLLEYVRGRFAGGRWLFVNQQLQAGFWTEEGLEALKEWTAYCSAGVTEIWLKPSYAVYYEGEWAHLTLQIQKIVPASVSGLSKSDSIQWSMEISVTRQGETSPLWHKNLGIHATEEIQYKTFNIPVDVTPGLYHIICSAVSETGERRILRQGYWGYDKELPEQGEFLTTDRDYFRKDGKPFPVVGMTYMTSDVGRKFVHLPNAALWDRDMQTMKEAGINWIRTGLWSAWRHLMFEDGHASEEILRAIDAFILTAAKHKLEVTFTFFAFAPAAWEGLNPYLDPRSVQAQKRFIASVVSRHKDTANVQWDLINEPSLFDPMRIFTGPRTLGDPFEKAEYIKWLQQRHGSIEALQDRWNMTATELPDFAAVTLPEQTDIAFDIEDVKKLKKNTRWLDYTLFGMDMHNRWAEELRSTIRSIQPRHLVTVGQDEALGRGPRPSPLFYAESVDYTNVHTWWLNDSLLWDGIFGKNPDKPLLVQETGIMYVEQPDNRAKRMEEELRNMLERKYAYAFASGGAGAIHWLWNTNYYMDNVCESNIGAVRADGTQKPEADVSYDFGAFMQSIAGLFEERELEDVAVVFPYSNDFSSRRFACEATARLTRVMGYELRQPIRALSEYHLDSLVTERPQLIIVPSAHNFSDAAFHTLLTHIGQEGGTLLFTGPLGLDEYWKPTTRAEFIAGPQKLANVTREETVFINGRRYIASFGGKKIGELNKEVPALDDGRRRSCEVQTFIHGKGKILWCPLPLELNERTDVLKSLYETALQEAEAAQSALTWVQGGDHPGIYGTRLRFREGSLYIFISETGEDCEIEVKDEESGVLYSMNLEAERAVLFAADLTGSLLGVYRNAAIKTSLHAKS</sequence>
<dbReference type="RefSeq" id="WP_375355792.1">
    <property type="nucleotide sequence ID" value="NZ_JBHHMI010000010.1"/>
</dbReference>
<proteinExistence type="predicted"/>
<accession>A0ABV5AWK3</accession>
<evidence type="ECO:0000259" key="3">
    <source>
        <dbReference type="Pfam" id="PF02449"/>
    </source>
</evidence>
<keyword evidence="1 4" id="KW-0378">Hydrolase</keyword>
<name>A0ABV5AWK3_9BACL</name>
<dbReference type="Gene3D" id="3.20.20.80">
    <property type="entry name" value="Glycosidases"/>
    <property type="match status" value="1"/>
</dbReference>
<keyword evidence="2 4" id="KW-0326">Glycosidase</keyword>